<organism evidence="1 2">
    <name type="scientific">Scytonema hofmannii FACHB-248</name>
    <dbReference type="NCBI Taxonomy" id="1842502"/>
    <lineage>
        <taxon>Bacteria</taxon>
        <taxon>Bacillati</taxon>
        <taxon>Cyanobacteriota</taxon>
        <taxon>Cyanophyceae</taxon>
        <taxon>Nostocales</taxon>
        <taxon>Scytonemataceae</taxon>
        <taxon>Scytonema</taxon>
    </lineage>
</organism>
<protein>
    <submittedName>
        <fullName evidence="1">Uncharacterized protein</fullName>
    </submittedName>
</protein>
<proteinExistence type="predicted"/>
<comment type="caution">
    <text evidence="1">The sequence shown here is derived from an EMBL/GenBank/DDBJ whole genome shotgun (WGS) entry which is preliminary data.</text>
</comment>
<evidence type="ECO:0000313" key="1">
    <source>
        <dbReference type="EMBL" id="MBD2603050.1"/>
    </source>
</evidence>
<sequence length="163" mass="19467">MVSWTRKKTQYRRKGQSLIAANKIKPQFWHISEAEAKEALVAQGEHVQKIKKIRCLKHQVCISYWNEQGGVCSSFFSYRIFARWQNEVEKVIYTCPTVKEWTKLQRIMRYEFAYYNYFREIEDALYTALENRLCVLKTTTLQAVFTDNYVETFRQNVSTAHNN</sequence>
<reference evidence="1 2" key="1">
    <citation type="journal article" date="2020" name="ISME J.">
        <title>Comparative genomics reveals insights into cyanobacterial evolution and habitat adaptation.</title>
        <authorList>
            <person name="Chen M.Y."/>
            <person name="Teng W.K."/>
            <person name="Zhao L."/>
            <person name="Hu C.X."/>
            <person name="Zhou Y.K."/>
            <person name="Han B.P."/>
            <person name="Song L.R."/>
            <person name="Shu W.S."/>
        </authorList>
    </citation>
    <scope>NUCLEOTIDE SEQUENCE [LARGE SCALE GENOMIC DNA]</scope>
    <source>
        <strain evidence="1 2">FACHB-248</strain>
    </source>
</reference>
<evidence type="ECO:0000313" key="2">
    <source>
        <dbReference type="Proteomes" id="UP000660380"/>
    </source>
</evidence>
<gene>
    <name evidence="1" type="ORF">H6G81_00575</name>
</gene>
<accession>A0ABR8GJ01</accession>
<dbReference type="Proteomes" id="UP000660380">
    <property type="component" value="Unassembled WGS sequence"/>
</dbReference>
<dbReference type="RefSeq" id="WP_029635467.1">
    <property type="nucleotide sequence ID" value="NZ_JACJTA010000001.1"/>
</dbReference>
<keyword evidence="2" id="KW-1185">Reference proteome</keyword>
<name>A0ABR8GJ01_9CYAN</name>
<dbReference type="EMBL" id="JACJTA010000001">
    <property type="protein sequence ID" value="MBD2603050.1"/>
    <property type="molecule type" value="Genomic_DNA"/>
</dbReference>